<comment type="caution">
    <text evidence="1">The sequence shown here is derived from an EMBL/GenBank/DDBJ whole genome shotgun (WGS) entry which is preliminary data.</text>
</comment>
<dbReference type="EMBL" id="JARIHO010000002">
    <property type="protein sequence ID" value="KAJ7366871.1"/>
    <property type="molecule type" value="Genomic_DNA"/>
</dbReference>
<dbReference type="Proteomes" id="UP001218218">
    <property type="component" value="Unassembled WGS sequence"/>
</dbReference>
<sequence>AYVRDLKEKMKTYDEFSITSSESMTDLKREVTRFRESESHSAKYIADLEARLAPTDESVLALQQTVEAQCERRREEVTLLQGRLETRSDGES</sequence>
<accession>A0AAD7ARZ5</accession>
<name>A0AAD7ARZ5_9AGAR</name>
<organism evidence="1 2">
    <name type="scientific">Mycena albidolilacea</name>
    <dbReference type="NCBI Taxonomy" id="1033008"/>
    <lineage>
        <taxon>Eukaryota</taxon>
        <taxon>Fungi</taxon>
        <taxon>Dikarya</taxon>
        <taxon>Basidiomycota</taxon>
        <taxon>Agaricomycotina</taxon>
        <taxon>Agaricomycetes</taxon>
        <taxon>Agaricomycetidae</taxon>
        <taxon>Agaricales</taxon>
        <taxon>Marasmiineae</taxon>
        <taxon>Mycenaceae</taxon>
        <taxon>Mycena</taxon>
    </lineage>
</organism>
<evidence type="ECO:0000313" key="1">
    <source>
        <dbReference type="EMBL" id="KAJ7366871.1"/>
    </source>
</evidence>
<feature type="non-terminal residue" evidence="1">
    <location>
        <position position="1"/>
    </location>
</feature>
<keyword evidence="2" id="KW-1185">Reference proteome</keyword>
<gene>
    <name evidence="1" type="ORF">DFH08DRAFT_663778</name>
</gene>
<proteinExistence type="predicted"/>
<feature type="non-terminal residue" evidence="1">
    <location>
        <position position="92"/>
    </location>
</feature>
<protein>
    <submittedName>
        <fullName evidence="1">Uncharacterized protein</fullName>
    </submittedName>
</protein>
<evidence type="ECO:0000313" key="2">
    <source>
        <dbReference type="Proteomes" id="UP001218218"/>
    </source>
</evidence>
<dbReference type="AlphaFoldDB" id="A0AAD7ARZ5"/>
<reference evidence="1" key="1">
    <citation type="submission" date="2023-03" db="EMBL/GenBank/DDBJ databases">
        <title>Massive genome expansion in bonnet fungi (Mycena s.s.) driven by repeated elements and novel gene families across ecological guilds.</title>
        <authorList>
            <consortium name="Lawrence Berkeley National Laboratory"/>
            <person name="Harder C.B."/>
            <person name="Miyauchi S."/>
            <person name="Viragh M."/>
            <person name="Kuo A."/>
            <person name="Thoen E."/>
            <person name="Andreopoulos B."/>
            <person name="Lu D."/>
            <person name="Skrede I."/>
            <person name="Drula E."/>
            <person name="Henrissat B."/>
            <person name="Morin E."/>
            <person name="Kohler A."/>
            <person name="Barry K."/>
            <person name="LaButti K."/>
            <person name="Morin E."/>
            <person name="Salamov A."/>
            <person name="Lipzen A."/>
            <person name="Mereny Z."/>
            <person name="Hegedus B."/>
            <person name="Baldrian P."/>
            <person name="Stursova M."/>
            <person name="Weitz H."/>
            <person name="Taylor A."/>
            <person name="Grigoriev I.V."/>
            <person name="Nagy L.G."/>
            <person name="Martin F."/>
            <person name="Kauserud H."/>
        </authorList>
    </citation>
    <scope>NUCLEOTIDE SEQUENCE</scope>
    <source>
        <strain evidence="1">CBHHK002</strain>
    </source>
</reference>